<feature type="transmembrane region" description="Helical" evidence="8">
    <location>
        <begin position="434"/>
        <end position="456"/>
    </location>
</feature>
<feature type="region of interest" description="Disordered" evidence="7">
    <location>
        <begin position="714"/>
        <end position="741"/>
    </location>
</feature>
<evidence type="ECO:0000259" key="11">
    <source>
        <dbReference type="Pfam" id="PF14558"/>
    </source>
</evidence>
<feature type="transmembrane region" description="Helical" evidence="8">
    <location>
        <begin position="569"/>
        <end position="597"/>
    </location>
</feature>
<dbReference type="OrthoDB" id="2115177at2759"/>
<proteinExistence type="inferred from homology"/>
<comment type="subcellular location">
    <subcellularLocation>
        <location evidence="1">Membrane</location>
        <topology evidence="1">Multi-pass membrane protein</topology>
    </subcellularLocation>
</comment>
<evidence type="ECO:0000256" key="4">
    <source>
        <dbReference type="ARBA" id="ARBA00022729"/>
    </source>
</evidence>
<feature type="compositionally biased region" description="Low complexity" evidence="7">
    <location>
        <begin position="726"/>
        <end position="741"/>
    </location>
</feature>
<dbReference type="GO" id="GO:0055085">
    <property type="term" value="P:transmembrane transport"/>
    <property type="evidence" value="ECO:0007669"/>
    <property type="project" value="TreeGrafter"/>
</dbReference>
<gene>
    <name evidence="12" type="ORF">IWQ60_006519</name>
</gene>
<feature type="domain" description="TRP C-terminal" evidence="10">
    <location>
        <begin position="216"/>
        <end position="602"/>
    </location>
</feature>
<dbReference type="InterPro" id="IPR040241">
    <property type="entry name" value="TRP_Flc/Pkd2-like"/>
</dbReference>
<dbReference type="PANTHER" id="PTHR31145">
    <property type="entry name" value="INTEGRAL MEMBRANE PROTEIN (AFU_ORTHOLOGUE AFUA_7G01610)"/>
    <property type="match status" value="1"/>
</dbReference>
<keyword evidence="5 8" id="KW-1133">Transmembrane helix</keyword>
<dbReference type="Pfam" id="PF06011">
    <property type="entry name" value="TRP"/>
    <property type="match status" value="1"/>
</dbReference>
<keyword evidence="6 8" id="KW-0472">Membrane</keyword>
<accession>A0A9W8A4A6</accession>
<feature type="compositionally biased region" description="Low complexity" evidence="7">
    <location>
        <begin position="902"/>
        <end position="917"/>
    </location>
</feature>
<evidence type="ECO:0000256" key="3">
    <source>
        <dbReference type="ARBA" id="ARBA00022692"/>
    </source>
</evidence>
<keyword evidence="13" id="KW-1185">Reference proteome</keyword>
<organism evidence="12 13">
    <name type="scientific">Tieghemiomyces parasiticus</name>
    <dbReference type="NCBI Taxonomy" id="78921"/>
    <lineage>
        <taxon>Eukaryota</taxon>
        <taxon>Fungi</taxon>
        <taxon>Fungi incertae sedis</taxon>
        <taxon>Zoopagomycota</taxon>
        <taxon>Kickxellomycotina</taxon>
        <taxon>Dimargaritomycetes</taxon>
        <taxon>Dimargaritales</taxon>
        <taxon>Dimargaritaceae</taxon>
        <taxon>Tieghemiomyces</taxon>
    </lineage>
</organism>
<name>A0A9W8A4A6_9FUNG</name>
<dbReference type="PANTHER" id="PTHR31145:SF6">
    <property type="entry name" value="INTEGRAL MEMBRANE PROTEIN (AFU_ORTHOLOGUE AFUA_7G01610)"/>
    <property type="match status" value="1"/>
</dbReference>
<feature type="region of interest" description="Disordered" evidence="7">
    <location>
        <begin position="618"/>
        <end position="642"/>
    </location>
</feature>
<keyword evidence="4 9" id="KW-0732">Signal</keyword>
<evidence type="ECO:0000313" key="12">
    <source>
        <dbReference type="EMBL" id="KAJ1922442.1"/>
    </source>
</evidence>
<feature type="transmembrane region" description="Helical" evidence="8">
    <location>
        <begin position="541"/>
        <end position="563"/>
    </location>
</feature>
<dbReference type="EMBL" id="JANBPT010000394">
    <property type="protein sequence ID" value="KAJ1922442.1"/>
    <property type="molecule type" value="Genomic_DNA"/>
</dbReference>
<evidence type="ECO:0008006" key="14">
    <source>
        <dbReference type="Google" id="ProtNLM"/>
    </source>
</evidence>
<comment type="caution">
    <text evidence="12">The sequence shown here is derived from an EMBL/GenBank/DDBJ whole genome shotgun (WGS) entry which is preliminary data.</text>
</comment>
<comment type="similarity">
    <text evidence="2">Belongs to the transient receptor potential (TRP) ion channel family.</text>
</comment>
<feature type="domain" description="ML-like" evidence="11">
    <location>
        <begin position="42"/>
        <end position="175"/>
    </location>
</feature>
<feature type="chain" id="PRO_5040936936" description="ML-like domain-containing protein" evidence="9">
    <location>
        <begin position="31"/>
        <end position="977"/>
    </location>
</feature>
<feature type="transmembrane region" description="Helical" evidence="8">
    <location>
        <begin position="357"/>
        <end position="384"/>
    </location>
</feature>
<dbReference type="GO" id="GO:0016020">
    <property type="term" value="C:membrane"/>
    <property type="evidence" value="ECO:0007669"/>
    <property type="project" value="UniProtKB-SubCell"/>
</dbReference>
<evidence type="ECO:0000256" key="9">
    <source>
        <dbReference type="SAM" id="SignalP"/>
    </source>
</evidence>
<feature type="transmembrane region" description="Helical" evidence="8">
    <location>
        <begin position="396"/>
        <end position="422"/>
    </location>
</feature>
<dbReference type="Pfam" id="PF14558">
    <property type="entry name" value="TRP_N"/>
    <property type="match status" value="1"/>
</dbReference>
<evidence type="ECO:0000256" key="5">
    <source>
        <dbReference type="ARBA" id="ARBA00022989"/>
    </source>
</evidence>
<sequence>MLQPPPPFRRYRVFLSLACLFGSLAGHAAGQLTNGTSSYKELQINRFANCDSSLPVQFDIPVVNYIPNSNQFDLRLTVDSQQEVTDGETTIVLNALGRDLITDITSTCSLAASQCPMNTGQQQLNRVITVPSNLVSMAKNFLAAPGVNIEGQVTMRDGTGTQIGCLNFSLESQKSFTNVVVPAIIGAVLGLAALLTFTSSLDLAAPGGEVAAAAAASVGGTGAALPFEGVALAMSAAGKADAFSGPVPNVVDVLSFAQLVATSAALGIQYPLLYQQFAGNFGWSLGIVRLPGLESLFNRLAPGTEEAARLLYRAFSAAEPSRADNTTTLSLEPTAVGITRYAALAGIPSQQIFLNMFAVFMIVLLIALGFCLIVRLIVAIIVHFRPFRFLALRRYFFHWTSGIFIQAFLMAYLPLAAVSFYQVTSGPRQAGQMAFAYIFLIGPCCLLVVALSFILFRAGPDRLYEEDPYLYAYGPLYSSYVVHNYGFFVALFAYKIVQASVLGTAGHAGIAQVGILVGCELVYLALLLIRRPHVRPFERRMNTAVGAARLINVGLLFAFVTPVKASSMALLVIACVCIVLQILVFIGYIVLILAALVRLLRKATLRTPPAAIVSGRDYPKSAESANPGKETVGTAAGVAGTTAPRTTLARDRTLIRHSIEDMPRKGGRLRDRLKRGNTLLSRWTGGSSTLHSPTTPRSASRAVHDHVAYSAVSDESDLGGPLSTLSAAAAPRSSGSSGRPMGALASRIVSHDLSTMADRPPALDRTNRYSDGLGRAPATSSTIGEVAVPVAAAGHHSHPESARYYESSVPSFAPSQSLPETDRWESPIVIPHTSSQGGSSLPSPSLDLSAAEARLSTLGAISTAGVGGGGTGTGLNGTWGGLAGAVAAGRADMTRAPPRFSLTSFSDDSSQLQDRLSGGCDSASFEVPPNSTSLGVSAPDAHAEPAEPPQGLSEAVAYAVADDTRFTQGKQRGGYRL</sequence>
<evidence type="ECO:0000313" key="13">
    <source>
        <dbReference type="Proteomes" id="UP001150569"/>
    </source>
</evidence>
<evidence type="ECO:0000256" key="7">
    <source>
        <dbReference type="SAM" id="MobiDB-lite"/>
    </source>
</evidence>
<feature type="signal peptide" evidence="9">
    <location>
        <begin position="1"/>
        <end position="30"/>
    </location>
</feature>
<keyword evidence="3 8" id="KW-0812">Transmembrane</keyword>
<evidence type="ECO:0000256" key="1">
    <source>
        <dbReference type="ARBA" id="ARBA00004141"/>
    </source>
</evidence>
<evidence type="ECO:0000256" key="6">
    <source>
        <dbReference type="ARBA" id="ARBA00023136"/>
    </source>
</evidence>
<dbReference type="AlphaFoldDB" id="A0A9W8A4A6"/>
<feature type="compositionally biased region" description="Low complexity" evidence="7">
    <location>
        <begin position="631"/>
        <end position="642"/>
    </location>
</feature>
<evidence type="ECO:0000256" key="2">
    <source>
        <dbReference type="ARBA" id="ARBA00010642"/>
    </source>
</evidence>
<feature type="region of interest" description="Disordered" evidence="7">
    <location>
        <begin position="757"/>
        <end position="779"/>
    </location>
</feature>
<reference evidence="12" key="1">
    <citation type="submission" date="2022-07" db="EMBL/GenBank/DDBJ databases">
        <title>Phylogenomic reconstructions and comparative analyses of Kickxellomycotina fungi.</title>
        <authorList>
            <person name="Reynolds N.K."/>
            <person name="Stajich J.E."/>
            <person name="Barry K."/>
            <person name="Grigoriev I.V."/>
            <person name="Crous P."/>
            <person name="Smith M.E."/>
        </authorList>
    </citation>
    <scope>NUCLEOTIDE SEQUENCE</scope>
    <source>
        <strain evidence="12">RSA 861</strain>
    </source>
</reference>
<dbReference type="InterPro" id="IPR010308">
    <property type="entry name" value="TRP_C"/>
</dbReference>
<protein>
    <recommendedName>
        <fullName evidence="14">ML-like domain-containing protein</fullName>
    </recommendedName>
</protein>
<evidence type="ECO:0000256" key="8">
    <source>
        <dbReference type="SAM" id="Phobius"/>
    </source>
</evidence>
<feature type="transmembrane region" description="Helical" evidence="8">
    <location>
        <begin position="509"/>
        <end position="529"/>
    </location>
</feature>
<evidence type="ECO:0000259" key="10">
    <source>
        <dbReference type="Pfam" id="PF06011"/>
    </source>
</evidence>
<feature type="region of interest" description="Disordered" evidence="7">
    <location>
        <begin position="902"/>
        <end position="952"/>
    </location>
</feature>
<dbReference type="Proteomes" id="UP001150569">
    <property type="component" value="Unassembled WGS sequence"/>
</dbReference>
<dbReference type="InterPro" id="IPR032800">
    <property type="entry name" value="TRP_N"/>
</dbReference>
<feature type="transmembrane region" description="Helical" evidence="8">
    <location>
        <begin position="477"/>
        <end position="497"/>
    </location>
</feature>